<dbReference type="EMBL" id="JAFCJH010000039">
    <property type="protein sequence ID" value="MBR0799472.1"/>
    <property type="molecule type" value="Genomic_DNA"/>
</dbReference>
<keyword evidence="4" id="KW-1185">Reference proteome</keyword>
<dbReference type="RefSeq" id="WP_212494278.1">
    <property type="nucleotide sequence ID" value="NZ_JAFCJH010000039.1"/>
</dbReference>
<feature type="domain" description="ATP-grasp" evidence="2">
    <location>
        <begin position="132"/>
        <end position="308"/>
    </location>
</feature>
<dbReference type="Gene3D" id="3.30.470.20">
    <property type="entry name" value="ATP-grasp fold, B domain"/>
    <property type="match status" value="1"/>
</dbReference>
<name>A0ABS5FRN6_9BRAD</name>
<evidence type="ECO:0000313" key="4">
    <source>
        <dbReference type="Proteomes" id="UP001315278"/>
    </source>
</evidence>
<keyword evidence="1" id="KW-0067">ATP-binding</keyword>
<evidence type="ECO:0000259" key="2">
    <source>
        <dbReference type="PROSITE" id="PS50975"/>
    </source>
</evidence>
<dbReference type="InterPro" id="IPR011761">
    <property type="entry name" value="ATP-grasp"/>
</dbReference>
<accession>A0ABS5FRN6</accession>
<proteinExistence type="predicted"/>
<comment type="caution">
    <text evidence="3">The sequence shown here is derived from an EMBL/GenBank/DDBJ whole genome shotgun (WGS) entry which is preliminary data.</text>
</comment>
<reference evidence="4" key="1">
    <citation type="journal article" date="2021" name="ISME J.">
        <title>Evolutionary origin and ecological implication of a unique nif island in free-living Bradyrhizobium lineages.</title>
        <authorList>
            <person name="Tao J."/>
        </authorList>
    </citation>
    <scope>NUCLEOTIDE SEQUENCE [LARGE SCALE GENOMIC DNA]</scope>
    <source>
        <strain evidence="4">SZCCT0434</strain>
    </source>
</reference>
<dbReference type="InterPro" id="IPR013651">
    <property type="entry name" value="ATP-grasp_RimK-type"/>
</dbReference>
<dbReference type="PANTHER" id="PTHR21621:SF0">
    <property type="entry name" value="BETA-CITRYLGLUTAMATE SYNTHASE B-RELATED"/>
    <property type="match status" value="1"/>
</dbReference>
<dbReference type="PANTHER" id="PTHR21621">
    <property type="entry name" value="RIBOSOMAL PROTEIN S6 MODIFICATION PROTEIN"/>
    <property type="match status" value="1"/>
</dbReference>
<organism evidence="3 4">
    <name type="scientific">Bradyrhizobium jicamae</name>
    <dbReference type="NCBI Taxonomy" id="280332"/>
    <lineage>
        <taxon>Bacteria</taxon>
        <taxon>Pseudomonadati</taxon>
        <taxon>Pseudomonadota</taxon>
        <taxon>Alphaproteobacteria</taxon>
        <taxon>Hyphomicrobiales</taxon>
        <taxon>Nitrobacteraceae</taxon>
        <taxon>Bradyrhizobium</taxon>
    </lineage>
</organism>
<dbReference type="Pfam" id="PF08443">
    <property type="entry name" value="RimK"/>
    <property type="match status" value="1"/>
</dbReference>
<dbReference type="Proteomes" id="UP001315278">
    <property type="component" value="Unassembled WGS sequence"/>
</dbReference>
<keyword evidence="1" id="KW-0547">Nucleotide-binding</keyword>
<dbReference type="SUPFAM" id="SSF56059">
    <property type="entry name" value="Glutathione synthetase ATP-binding domain-like"/>
    <property type="match status" value="1"/>
</dbReference>
<protein>
    <recommendedName>
        <fullName evidence="2">ATP-grasp domain-containing protein</fullName>
    </recommendedName>
</protein>
<gene>
    <name evidence="3" type="ORF">JQ615_29265</name>
</gene>
<evidence type="ECO:0000313" key="3">
    <source>
        <dbReference type="EMBL" id="MBR0799472.1"/>
    </source>
</evidence>
<dbReference type="PROSITE" id="PS50975">
    <property type="entry name" value="ATP_GRASP"/>
    <property type="match status" value="1"/>
</dbReference>
<evidence type="ECO:0000256" key="1">
    <source>
        <dbReference type="PROSITE-ProRule" id="PRU00409"/>
    </source>
</evidence>
<sequence length="313" mass="33766">MILVCGSISEPVTELVCARLEAEGLGYRVLGPNASTGSTAQSTLHAQWSNGDFHRGYFSGPDWRLDVSDLTGVYFRPLQAPAASLPGLPAAAAQALQARRMAALGAIVDTLPCPVVNPVIAGMSNSSKPHQAMLIRACGFPVPATLITNDPAAALAFAAEHDDDVIYKSISGVRSIVRRFGSRQAERLPLLRHGPAQFQQRIRGADIRVHVVADRTFATRIETPSIDYRYAAGDGQPIVMRPTELPCEVERRCIALTKQLGLLFAGIDLKETRDGEYFCFEANPSPGFLFFERATGQPISTALAHLLAGKSRL</sequence>